<protein>
    <recommendedName>
        <fullName evidence="3">ATP-binding protein</fullName>
    </recommendedName>
</protein>
<gene>
    <name evidence="1" type="ORF">ACRB68_28680</name>
</gene>
<dbReference type="Gene3D" id="3.30.565.10">
    <property type="entry name" value="Histidine kinase-like ATPase, C-terminal domain"/>
    <property type="match status" value="1"/>
</dbReference>
<sequence>MSQKPSGSAHRLHATSGRGLFLIENLVREWGVRPLADEAGKVVFAVLEPVA</sequence>
<proteinExistence type="predicted"/>
<organism evidence="1 2">
    <name type="scientific">Actinomadura macrotermitis</name>
    <dbReference type="NCBI Taxonomy" id="2585200"/>
    <lineage>
        <taxon>Bacteria</taxon>
        <taxon>Bacillati</taxon>
        <taxon>Actinomycetota</taxon>
        <taxon>Actinomycetes</taxon>
        <taxon>Streptosporangiales</taxon>
        <taxon>Thermomonosporaceae</taxon>
        <taxon>Actinomadura</taxon>
    </lineage>
</organism>
<dbReference type="InterPro" id="IPR036890">
    <property type="entry name" value="HATPase_C_sf"/>
</dbReference>
<name>A0A7K0BUS2_9ACTN</name>
<evidence type="ECO:0000313" key="2">
    <source>
        <dbReference type="Proteomes" id="UP000487268"/>
    </source>
</evidence>
<dbReference type="OrthoDB" id="3473697at2"/>
<dbReference type="Proteomes" id="UP000487268">
    <property type="component" value="Unassembled WGS sequence"/>
</dbReference>
<reference evidence="1 2" key="1">
    <citation type="submission" date="2019-10" db="EMBL/GenBank/DDBJ databases">
        <title>Actinomadura rubteroloni sp. nov. and Actinomadura macrotermitis sp. nov., isolated from the gut of fungus growing-termite Macrotermes natalensis.</title>
        <authorList>
            <person name="Benndorf R."/>
            <person name="Martin K."/>
            <person name="Kuefner M."/>
            <person name="De Beer W."/>
            <person name="Kaster A.-K."/>
            <person name="Vollmers J."/>
            <person name="Poulsen M."/>
            <person name="Beemelmanns C."/>
        </authorList>
    </citation>
    <scope>NUCLEOTIDE SEQUENCE [LARGE SCALE GENOMIC DNA]</scope>
    <source>
        <strain evidence="1 2">RB68</strain>
    </source>
</reference>
<dbReference type="EMBL" id="WEGH01000002">
    <property type="protein sequence ID" value="MQY04806.1"/>
    <property type="molecule type" value="Genomic_DNA"/>
</dbReference>
<dbReference type="AlphaFoldDB" id="A0A7K0BUS2"/>
<comment type="caution">
    <text evidence="1">The sequence shown here is derived from an EMBL/GenBank/DDBJ whole genome shotgun (WGS) entry which is preliminary data.</text>
</comment>
<accession>A0A7K0BUS2</accession>
<evidence type="ECO:0000313" key="1">
    <source>
        <dbReference type="EMBL" id="MQY04806.1"/>
    </source>
</evidence>
<keyword evidence="2" id="KW-1185">Reference proteome</keyword>
<evidence type="ECO:0008006" key="3">
    <source>
        <dbReference type="Google" id="ProtNLM"/>
    </source>
</evidence>
<dbReference type="RefSeq" id="WP_153532970.1">
    <property type="nucleotide sequence ID" value="NZ_WEGH01000002.1"/>
</dbReference>